<dbReference type="Pfam" id="PF03899">
    <property type="entry name" value="ATP-synt_I"/>
    <property type="match status" value="1"/>
</dbReference>
<comment type="caution">
    <text evidence="7">The sequence shown here is derived from an EMBL/GenBank/DDBJ whole genome shotgun (WGS) entry which is preliminary data.</text>
</comment>
<keyword evidence="8" id="KW-1185">Reference proteome</keyword>
<organism evidence="7 8">
    <name type="scientific">Methyloversatilis universalis (strain ATCC BAA-1314 / DSM 25237 / JCM 13912 / CCUG 52030 / FAM5)</name>
    <dbReference type="NCBI Taxonomy" id="1000565"/>
    <lineage>
        <taxon>Bacteria</taxon>
        <taxon>Pseudomonadati</taxon>
        <taxon>Pseudomonadota</taxon>
        <taxon>Betaproteobacteria</taxon>
        <taxon>Nitrosomonadales</taxon>
        <taxon>Sterolibacteriaceae</taxon>
        <taxon>Methyloversatilis</taxon>
    </lineage>
</organism>
<evidence type="ECO:0008006" key="9">
    <source>
        <dbReference type="Google" id="ProtNLM"/>
    </source>
</evidence>
<dbReference type="InterPro" id="IPR005598">
    <property type="entry name" value="ATP_synth_I"/>
</dbReference>
<sequence>MLKAIMLQLSLVLVVTGIALIVGGTTAGVSALLGGLSYVLPSLLFAIRLGRLSHVAAHGKVSYPVEFFVGEAIKVVSTIGLLLLGHALMPGLMWGWFLGGLAAALQAGFFAFLFKH</sequence>
<dbReference type="STRING" id="1000565.METUNv1_03366"/>
<dbReference type="AlphaFoldDB" id="F5RFX3"/>
<keyword evidence="2" id="KW-1003">Cell membrane</keyword>
<feature type="transmembrane region" description="Helical" evidence="6">
    <location>
        <begin position="94"/>
        <end position="114"/>
    </location>
</feature>
<dbReference type="OrthoDB" id="9181271at2"/>
<accession>F5RFX3</accession>
<evidence type="ECO:0000313" key="7">
    <source>
        <dbReference type="EMBL" id="EGK70461.1"/>
    </source>
</evidence>
<name>F5RFX3_METUF</name>
<gene>
    <name evidence="7" type="ORF">METUNv1_03366</name>
</gene>
<evidence type="ECO:0000256" key="3">
    <source>
        <dbReference type="ARBA" id="ARBA00022692"/>
    </source>
</evidence>
<keyword evidence="5 6" id="KW-0472">Membrane</keyword>
<evidence type="ECO:0000256" key="5">
    <source>
        <dbReference type="ARBA" id="ARBA00023136"/>
    </source>
</evidence>
<keyword evidence="3 6" id="KW-0812">Transmembrane</keyword>
<reference evidence="7 8" key="1">
    <citation type="journal article" date="2011" name="J. Bacteriol.">
        <title>Genome sequence of Methyloversatilis universalis FAM5T, a methylotrophic representative of the order Rhodocyclales.</title>
        <authorList>
            <person name="Kittichotirat W."/>
            <person name="Good N.M."/>
            <person name="Hall R."/>
            <person name="Bringel F."/>
            <person name="Lajus A."/>
            <person name="Medigue C."/>
            <person name="Smalley N.E."/>
            <person name="Beck D."/>
            <person name="Bumgarner R."/>
            <person name="Vuilleumier S."/>
            <person name="Kalyuzhnaya M.G."/>
        </authorList>
    </citation>
    <scope>NUCLEOTIDE SEQUENCE [LARGE SCALE GENOMIC DNA]</scope>
    <source>
        <strain evidence="8">ATCC BAA-1314 / JCM 13912 / FAM5</strain>
    </source>
</reference>
<dbReference type="eggNOG" id="COG3312">
    <property type="taxonomic scope" value="Bacteria"/>
</dbReference>
<comment type="subcellular location">
    <subcellularLocation>
        <location evidence="1">Cell membrane</location>
        <topology evidence="1">Multi-pass membrane protein</topology>
    </subcellularLocation>
</comment>
<protein>
    <recommendedName>
        <fullName evidence="9">ATP synthase protein I</fullName>
    </recommendedName>
</protein>
<evidence type="ECO:0000313" key="8">
    <source>
        <dbReference type="Proteomes" id="UP000005019"/>
    </source>
</evidence>
<evidence type="ECO:0000256" key="2">
    <source>
        <dbReference type="ARBA" id="ARBA00022475"/>
    </source>
</evidence>
<dbReference type="EMBL" id="AFHG01000057">
    <property type="protein sequence ID" value="EGK70461.1"/>
    <property type="molecule type" value="Genomic_DNA"/>
</dbReference>
<keyword evidence="4 6" id="KW-1133">Transmembrane helix</keyword>
<evidence type="ECO:0000256" key="1">
    <source>
        <dbReference type="ARBA" id="ARBA00004651"/>
    </source>
</evidence>
<dbReference type="RefSeq" id="WP_008063731.1">
    <property type="nucleotide sequence ID" value="NZ_AFHG01000057.1"/>
</dbReference>
<dbReference type="GO" id="GO:0005886">
    <property type="term" value="C:plasma membrane"/>
    <property type="evidence" value="ECO:0007669"/>
    <property type="project" value="UniProtKB-SubCell"/>
</dbReference>
<dbReference type="Proteomes" id="UP000005019">
    <property type="component" value="Unassembled WGS sequence"/>
</dbReference>
<evidence type="ECO:0000256" key="6">
    <source>
        <dbReference type="SAM" id="Phobius"/>
    </source>
</evidence>
<evidence type="ECO:0000256" key="4">
    <source>
        <dbReference type="ARBA" id="ARBA00022989"/>
    </source>
</evidence>
<proteinExistence type="predicted"/>